<evidence type="ECO:0000313" key="2">
    <source>
        <dbReference type="Proteomes" id="UP001501758"/>
    </source>
</evidence>
<protein>
    <submittedName>
        <fullName evidence="1">Uncharacterized protein</fullName>
    </submittedName>
</protein>
<evidence type="ECO:0000313" key="1">
    <source>
        <dbReference type="EMBL" id="GAA0734701.1"/>
    </source>
</evidence>
<name>A0ABP3UHT6_9FLAO</name>
<reference evidence="2" key="1">
    <citation type="journal article" date="2019" name="Int. J. Syst. Evol. Microbiol.">
        <title>The Global Catalogue of Microorganisms (GCM) 10K type strain sequencing project: providing services to taxonomists for standard genome sequencing and annotation.</title>
        <authorList>
            <consortium name="The Broad Institute Genomics Platform"/>
            <consortium name="The Broad Institute Genome Sequencing Center for Infectious Disease"/>
            <person name="Wu L."/>
            <person name="Ma J."/>
        </authorList>
    </citation>
    <scope>NUCLEOTIDE SEQUENCE [LARGE SCALE GENOMIC DNA]</scope>
    <source>
        <strain evidence="2">JCM 15974</strain>
    </source>
</reference>
<accession>A0ABP3UHT6</accession>
<sequence>MAHRTTWLRSDFYWKTKWKFYGISDQDLQFAQQLGEQLQGQAKIENQIKLAQKSAKTKQYKPIFHYKNFQNIAVR</sequence>
<comment type="caution">
    <text evidence="1">The sequence shown here is derived from an EMBL/GenBank/DDBJ whole genome shotgun (WGS) entry which is preliminary data.</text>
</comment>
<keyword evidence="2" id="KW-1185">Reference proteome</keyword>
<dbReference type="Proteomes" id="UP001501758">
    <property type="component" value="Unassembled WGS sequence"/>
</dbReference>
<gene>
    <name evidence="1" type="ORF">GCM10009430_49490</name>
</gene>
<dbReference type="EMBL" id="BAAAGE010000024">
    <property type="protein sequence ID" value="GAA0734701.1"/>
    <property type="molecule type" value="Genomic_DNA"/>
</dbReference>
<organism evidence="1 2">
    <name type="scientific">Aquimarina litoralis</name>
    <dbReference type="NCBI Taxonomy" id="584605"/>
    <lineage>
        <taxon>Bacteria</taxon>
        <taxon>Pseudomonadati</taxon>
        <taxon>Bacteroidota</taxon>
        <taxon>Flavobacteriia</taxon>
        <taxon>Flavobacteriales</taxon>
        <taxon>Flavobacteriaceae</taxon>
        <taxon>Aquimarina</taxon>
    </lineage>
</organism>
<proteinExistence type="predicted"/>